<gene>
    <name evidence="3" type="ORF">A4U43_C07F28210</name>
</gene>
<keyword evidence="4" id="KW-1185">Reference proteome</keyword>
<dbReference type="InterPro" id="IPR035979">
    <property type="entry name" value="RBD_domain_sf"/>
</dbReference>
<dbReference type="PANTHER" id="PTHR48035:SF2">
    <property type="entry name" value="RNA-BINDING REGION RNP-1 DOMAIN-CONTAINING PROTEIN"/>
    <property type="match status" value="1"/>
</dbReference>
<organism evidence="3 4">
    <name type="scientific">Asparagus officinalis</name>
    <name type="common">Garden asparagus</name>
    <dbReference type="NCBI Taxonomy" id="4686"/>
    <lineage>
        <taxon>Eukaryota</taxon>
        <taxon>Viridiplantae</taxon>
        <taxon>Streptophyta</taxon>
        <taxon>Embryophyta</taxon>
        <taxon>Tracheophyta</taxon>
        <taxon>Spermatophyta</taxon>
        <taxon>Magnoliopsida</taxon>
        <taxon>Liliopsida</taxon>
        <taxon>Asparagales</taxon>
        <taxon>Asparagaceae</taxon>
        <taxon>Asparagoideae</taxon>
        <taxon>Asparagus</taxon>
    </lineage>
</organism>
<dbReference type="OMA" id="MDWRTNT"/>
<proteinExistence type="predicted"/>
<evidence type="ECO:0000259" key="2">
    <source>
        <dbReference type="PROSITE" id="PS50102"/>
    </source>
</evidence>
<dbReference type="PROSITE" id="PS50102">
    <property type="entry name" value="RRM"/>
    <property type="match status" value="1"/>
</dbReference>
<dbReference type="Pfam" id="PF00076">
    <property type="entry name" value="RRM_1"/>
    <property type="match status" value="2"/>
</dbReference>
<dbReference type="SUPFAM" id="SSF54928">
    <property type="entry name" value="RNA-binding domain, RBD"/>
    <property type="match status" value="1"/>
</dbReference>
<dbReference type="InterPro" id="IPR053260">
    <property type="entry name" value="hnRNP"/>
</dbReference>
<dbReference type="AlphaFoldDB" id="A0A5P1EFL7"/>
<dbReference type="PANTHER" id="PTHR48035">
    <property type="entry name" value="HETEROGENEOUS NUCLEAR RIBONUCLEOPROTEIN 1"/>
    <property type="match status" value="1"/>
</dbReference>
<feature type="domain" description="RRM" evidence="2">
    <location>
        <begin position="3"/>
        <end position="79"/>
    </location>
</feature>
<evidence type="ECO:0000313" key="3">
    <source>
        <dbReference type="EMBL" id="ONK64634.1"/>
    </source>
</evidence>
<evidence type="ECO:0000313" key="4">
    <source>
        <dbReference type="Proteomes" id="UP000243459"/>
    </source>
</evidence>
<keyword evidence="1" id="KW-0694">RNA-binding</keyword>
<dbReference type="InterPro" id="IPR012677">
    <property type="entry name" value="Nucleotide-bd_a/b_plait_sf"/>
</dbReference>
<sequence>MATKLVVLGIPWDVDTEGLKQYMSKFGELDDCIVMKERSSGRSRGFGYVTFASADDAKAVLESEHVLGNRTLEVKIATPREEMRQPAKKATRIFVARIPPDVTEAMFRSYFESYGDITDLYMPKVAIDSATPLDDAGPGGGYMDAPAEPFGGYGGGPIRNYGRLYGSLDFDDYGYGASGSSSRPSRMDWRTNTPL</sequence>
<name>A0A5P1EFL7_ASPOF</name>
<dbReference type="Gramene" id="ONK64634">
    <property type="protein sequence ID" value="ONK64634"/>
    <property type="gene ID" value="A4U43_C07F28210"/>
</dbReference>
<dbReference type="GO" id="GO:0003723">
    <property type="term" value="F:RNA binding"/>
    <property type="evidence" value="ECO:0007669"/>
    <property type="project" value="UniProtKB-UniRule"/>
</dbReference>
<dbReference type="InterPro" id="IPR000504">
    <property type="entry name" value="RRM_dom"/>
</dbReference>
<dbReference type="Gene3D" id="3.30.70.330">
    <property type="match status" value="2"/>
</dbReference>
<dbReference type="SMART" id="SM00360">
    <property type="entry name" value="RRM"/>
    <property type="match status" value="2"/>
</dbReference>
<dbReference type="EMBL" id="CM007387">
    <property type="protein sequence ID" value="ONK64634.1"/>
    <property type="molecule type" value="Genomic_DNA"/>
</dbReference>
<evidence type="ECO:0000256" key="1">
    <source>
        <dbReference type="PROSITE-ProRule" id="PRU00176"/>
    </source>
</evidence>
<reference evidence="4" key="1">
    <citation type="journal article" date="2017" name="Nat. Commun.">
        <title>The asparagus genome sheds light on the origin and evolution of a young Y chromosome.</title>
        <authorList>
            <person name="Harkess A."/>
            <person name="Zhou J."/>
            <person name="Xu C."/>
            <person name="Bowers J.E."/>
            <person name="Van der Hulst R."/>
            <person name="Ayyampalayam S."/>
            <person name="Mercati F."/>
            <person name="Riccardi P."/>
            <person name="McKain M.R."/>
            <person name="Kakrana A."/>
            <person name="Tang H."/>
            <person name="Ray J."/>
            <person name="Groenendijk J."/>
            <person name="Arikit S."/>
            <person name="Mathioni S.M."/>
            <person name="Nakano M."/>
            <person name="Shan H."/>
            <person name="Telgmann-Rauber A."/>
            <person name="Kanno A."/>
            <person name="Yue Z."/>
            <person name="Chen H."/>
            <person name="Li W."/>
            <person name="Chen Y."/>
            <person name="Xu X."/>
            <person name="Zhang Y."/>
            <person name="Luo S."/>
            <person name="Chen H."/>
            <person name="Gao J."/>
            <person name="Mao Z."/>
            <person name="Pires J.C."/>
            <person name="Luo M."/>
            <person name="Kudrna D."/>
            <person name="Wing R.A."/>
            <person name="Meyers B.C."/>
            <person name="Yi K."/>
            <person name="Kong H."/>
            <person name="Lavrijsen P."/>
            <person name="Sunseri F."/>
            <person name="Falavigna A."/>
            <person name="Ye Y."/>
            <person name="Leebens-Mack J.H."/>
            <person name="Chen G."/>
        </authorList>
    </citation>
    <scope>NUCLEOTIDE SEQUENCE [LARGE SCALE GENOMIC DNA]</scope>
    <source>
        <strain evidence="4">cv. DH0086</strain>
    </source>
</reference>
<dbReference type="FunFam" id="3.30.70.330:FF:000364">
    <property type="entry name" value="heterogeneous nuclear ribonucleoprotein 1"/>
    <property type="match status" value="1"/>
</dbReference>
<protein>
    <recommendedName>
        <fullName evidence="2">RRM domain-containing protein</fullName>
    </recommendedName>
</protein>
<accession>A0A5P1EFL7</accession>
<dbReference type="Proteomes" id="UP000243459">
    <property type="component" value="Chromosome 7"/>
</dbReference>